<dbReference type="EMBL" id="JAHHHD010000036">
    <property type="protein sequence ID" value="MBW4661434.1"/>
    <property type="molecule type" value="Genomic_DNA"/>
</dbReference>
<accession>A0A951QG86</accession>
<dbReference type="Pfam" id="PF13405">
    <property type="entry name" value="EF-hand_6"/>
    <property type="match status" value="1"/>
</dbReference>
<dbReference type="PROSITE" id="PS00018">
    <property type="entry name" value="EF_HAND_1"/>
    <property type="match status" value="1"/>
</dbReference>
<evidence type="ECO:0000313" key="2">
    <source>
        <dbReference type="EMBL" id="MBW4661434.1"/>
    </source>
</evidence>
<reference evidence="2" key="1">
    <citation type="submission" date="2021-05" db="EMBL/GenBank/DDBJ databases">
        <authorList>
            <person name="Pietrasiak N."/>
            <person name="Ward R."/>
            <person name="Stajich J.E."/>
            <person name="Kurbessoian T."/>
        </authorList>
    </citation>
    <scope>NUCLEOTIDE SEQUENCE</scope>
    <source>
        <strain evidence="2">UHER 2000/2452</strain>
    </source>
</reference>
<gene>
    <name evidence="2" type="ORF">KME15_22410</name>
</gene>
<dbReference type="GO" id="GO:0005509">
    <property type="term" value="F:calcium ion binding"/>
    <property type="evidence" value="ECO:0007669"/>
    <property type="project" value="InterPro"/>
</dbReference>
<feature type="domain" description="EF-hand" evidence="1">
    <location>
        <begin position="1"/>
        <end position="28"/>
    </location>
</feature>
<organism evidence="2 3">
    <name type="scientific">Drouetiella hepatica Uher 2000/2452</name>
    <dbReference type="NCBI Taxonomy" id="904376"/>
    <lineage>
        <taxon>Bacteria</taxon>
        <taxon>Bacillati</taxon>
        <taxon>Cyanobacteriota</taxon>
        <taxon>Cyanophyceae</taxon>
        <taxon>Oculatellales</taxon>
        <taxon>Oculatellaceae</taxon>
        <taxon>Drouetiella</taxon>
    </lineage>
</organism>
<dbReference type="SUPFAM" id="SSF47473">
    <property type="entry name" value="EF-hand"/>
    <property type="match status" value="1"/>
</dbReference>
<comment type="caution">
    <text evidence="2">The sequence shown here is derived from an EMBL/GenBank/DDBJ whole genome shotgun (WGS) entry which is preliminary data.</text>
</comment>
<dbReference type="InterPro" id="IPR018247">
    <property type="entry name" value="EF_Hand_1_Ca_BS"/>
</dbReference>
<protein>
    <recommendedName>
        <fullName evidence="1">EF-hand domain-containing protein</fullName>
    </recommendedName>
</protein>
<dbReference type="InterPro" id="IPR002048">
    <property type="entry name" value="EF_hand_dom"/>
</dbReference>
<evidence type="ECO:0000259" key="1">
    <source>
        <dbReference type="PROSITE" id="PS50222"/>
    </source>
</evidence>
<reference evidence="2" key="2">
    <citation type="journal article" date="2022" name="Microbiol. Resour. Announc.">
        <title>Metagenome Sequencing to Explore Phylogenomics of Terrestrial Cyanobacteria.</title>
        <authorList>
            <person name="Ward R.D."/>
            <person name="Stajich J.E."/>
            <person name="Johansen J.R."/>
            <person name="Huntemann M."/>
            <person name="Clum A."/>
            <person name="Foster B."/>
            <person name="Foster B."/>
            <person name="Roux S."/>
            <person name="Palaniappan K."/>
            <person name="Varghese N."/>
            <person name="Mukherjee S."/>
            <person name="Reddy T.B.K."/>
            <person name="Daum C."/>
            <person name="Copeland A."/>
            <person name="Chen I.A."/>
            <person name="Ivanova N.N."/>
            <person name="Kyrpides N.C."/>
            <person name="Shapiro N."/>
            <person name="Eloe-Fadrosh E.A."/>
            <person name="Pietrasiak N."/>
        </authorList>
    </citation>
    <scope>NUCLEOTIDE SEQUENCE</scope>
    <source>
        <strain evidence="2">UHER 2000/2452</strain>
    </source>
</reference>
<dbReference type="Gene3D" id="1.10.238.10">
    <property type="entry name" value="EF-hand"/>
    <property type="match status" value="1"/>
</dbReference>
<dbReference type="InterPro" id="IPR011992">
    <property type="entry name" value="EF-hand-dom_pair"/>
</dbReference>
<proteinExistence type="predicted"/>
<dbReference type="PROSITE" id="PS50222">
    <property type="entry name" value="EF_HAND_2"/>
    <property type="match status" value="1"/>
</dbReference>
<name>A0A951QG86_9CYAN</name>
<dbReference type="Proteomes" id="UP000757435">
    <property type="component" value="Unassembled WGS sequence"/>
</dbReference>
<evidence type="ECO:0000313" key="3">
    <source>
        <dbReference type="Proteomes" id="UP000757435"/>
    </source>
</evidence>
<sequence>MFKTLDADQSGSIDLDELEDYLSTYGMVANLNIATPAAT</sequence>
<dbReference type="AlphaFoldDB" id="A0A951QG86"/>